<dbReference type="FunFam" id="3.30.420.10:FF:000032">
    <property type="entry name" value="Retrovirus-related Pol polyprotein from transposon 297-like Protein"/>
    <property type="match status" value="1"/>
</dbReference>
<keyword evidence="8" id="KW-0378">Hydrolase</keyword>
<evidence type="ECO:0000259" key="14">
    <source>
        <dbReference type="PROSITE" id="PS50175"/>
    </source>
</evidence>
<sequence length="1908" mass="211758">MAAPGKREKMAACRDDAAERMQMKVSSTNPFLMDITETFRVQRDSVNQPDGGHTGNGYNTNPFVTSMELTSAAHTAADCTMPLQPNGSWPLTPPPSRPSNPFITPPAQQIATCGESVNLSQLNCGPAGCAAFTPAPLQLNTAGNHSTTAAVSDIGDQLINPLTPMNCNHCDNSTPAALPQASLSPLPVSPFTPCKTQYAGLSHGVQALGSSHILPGDAQLSGGGQPKLCGCGQLNLRHAESAPHSYPVHPMRCDGRATISDDGLYEQERIPTLRPGQFDGSGAWKDFLYQFESCAQANHWSEKTKAVQLRFNLTGAAGAIIHKNPRSGRWSYQQIVDEIEAAYGPCSEHAAAIGIELRQRVRQPGETLHSLRDDIYEKVSIVYADRTEREQEAISVETFTNALADAETVQKLLEEQPRTLAGAYDIAHRYETTRRAAKVVTQLMRAGVHSSTERRARAAVVRDNANTLQREELERTAMSRAAPPERVQKSPRQWRPQRNNGQGKKDWRELVCHKCSGIGHIQRNCPSPHWPRQPVVTAKPTPTPDLGTVVIGAKGQEEEMCVQVTMYGLEICALLDSGARRSVLPLHYFNAFPIEARPPIRPSVARTLQGVGPESLSVLGEVDVPAQIGGRIVTVNFIIADTFGSTEVILGHPFLLQAQACLDYGRREITLFGEKVPRCSVNPEPEVHFVRVARRTVLGPGCEYVVPGTVRLRPATVGDLVLSPVKCFVERHRVLVARVVVQAQQSADIPIRVFNPGASSVTLKKGAVAGVLQPAKVVEVVAPQPLKVLTAPETANLSSAPVPPHLQALYSESCMSLPDADRGRLASLLQSYSDVFSTGPTDLGRTGLVQHDILTTPGPPVKQQPRRMARDKQIAADQQVQGSLEAGVARPSNSSWAAPIVMVRKKDQSPRLCVDYRPLNERTIKDAYPLPRIQDTLDTLSTAKYFSTLDLTSGYWQVEMTPRARKAAAFCTRKRLFEWNVMPFGLCNAPATFQRLMDRVLVGLQWETCLVYLDDIIVLGRDITQMLERLVQVFTRLRGANLKLKPSKCCLFREQVSYLGHVVSARGIATDPEKVLKVVEWPAPQNISEVCQFVGLASYYRRFVEDFATVAKPLHELTKKYARFNWTAECQEAFEELKVRLTSAPVLAYPLDSGEFFLDTDASDWGIGAVLSQMQGGEERVLSYGSRRLSPTEQNYCTTRRELLAVVEFTSHFRQYLLGRSFTVRTDHSSLRWLTKLREPEGQLARWLEKLAEYDFQVLHRPGKFHQNADALSRRPCRSSCPCTVSEPDSSSNDRQHKGVQCNLTDCLAEGGPLTTSPEQNLVGVVDALSDNCYDHSLSHPSISRVTESPQLDLFKGWTREQLKAAQTADPDIAPVCGWLEEGGSEPTWTDVAPHSPATKAYWAQRKRLYQRDGVVLRKFYCGEGKVFYPQILLPHPYRTSVMAQMHEGPVGGHFGAEKTLSRLKTRYFWYDMKNDVTLWCRTCISCAAKARPKKTPRAAMGTVKVGGPMERIAVDLMGPLNETERHNRYIVVVQDYFSKWVEAYPVPDEQAITVAEKITSEWVCRHGAPHSLHSDQGTNFESAVFQGMCTLLGIEKTRTTPFHPQSDGQVERFNATLQKILATTAERCHWDWDIMIPYALMAYRATKHSSTGLSPNMMLYGRETTEPVDLVAGTSPDNVPVSSPPHYVMQLRERLELSHQLAREALGRSAERAKRQYDKNIHQVHYQVGDAVWHLIKGTKRVKDKVRKFLPSYEGPYFIVGQLDDLVYRIQKGQRTKAKVVHHDKLKPYHSRTPLDNSWVPQSAEEWAPVEVPSPTHDSSNDADIGPLNLWDTETEATAGEALHSTRPVPPSHGQSPEDLTLPQRDEARAQDPGGARVQCLPPASSPCQRPRRVCKVPDRLGNWISH</sequence>
<dbReference type="GO" id="GO:0006508">
    <property type="term" value="P:proteolysis"/>
    <property type="evidence" value="ECO:0007669"/>
    <property type="project" value="InterPro"/>
</dbReference>
<keyword evidence="4" id="KW-0808">Transferase</keyword>
<protein>
    <recommendedName>
        <fullName evidence="10">Gypsy retrotransposon integrase-like protein 1</fullName>
        <ecNumber evidence="3">2.7.7.49</ecNumber>
        <ecNumber evidence="2">3.1.26.4</ecNumber>
    </recommendedName>
</protein>
<dbReference type="InterPro" id="IPR000477">
    <property type="entry name" value="RT_dom"/>
</dbReference>
<dbReference type="PROSITE" id="PS50158">
    <property type="entry name" value="ZF_CCHC"/>
    <property type="match status" value="1"/>
</dbReference>
<dbReference type="Pfam" id="PF17921">
    <property type="entry name" value="Integrase_H2C2"/>
    <property type="match status" value="1"/>
</dbReference>
<proteinExistence type="inferred from homology"/>
<evidence type="ECO:0000313" key="17">
    <source>
        <dbReference type="Ensembl" id="ENSSLDP00000002321.1"/>
    </source>
</evidence>
<dbReference type="FunFam" id="3.10.20.370:FF:000001">
    <property type="entry name" value="Retrovirus-related Pol polyprotein from transposon 17.6-like protein"/>
    <property type="match status" value="1"/>
</dbReference>
<evidence type="ECO:0000256" key="6">
    <source>
        <dbReference type="ARBA" id="ARBA00022722"/>
    </source>
</evidence>
<dbReference type="Pfam" id="PF00078">
    <property type="entry name" value="RVT_1"/>
    <property type="match status" value="1"/>
</dbReference>
<evidence type="ECO:0000256" key="2">
    <source>
        <dbReference type="ARBA" id="ARBA00012180"/>
    </source>
</evidence>
<keyword evidence="9" id="KW-0695">RNA-directed DNA polymerase</keyword>
<dbReference type="InterPro" id="IPR043128">
    <property type="entry name" value="Rev_trsase/Diguanyl_cyclase"/>
</dbReference>
<dbReference type="SUPFAM" id="SSF57756">
    <property type="entry name" value="Retrovirus zinc finger-like domains"/>
    <property type="match status" value="1"/>
</dbReference>
<dbReference type="GO" id="GO:0008270">
    <property type="term" value="F:zinc ion binding"/>
    <property type="evidence" value="ECO:0007669"/>
    <property type="project" value="UniProtKB-KW"/>
</dbReference>
<dbReference type="InterPro" id="IPR021109">
    <property type="entry name" value="Peptidase_aspartic_dom_sf"/>
</dbReference>
<keyword evidence="5" id="KW-0548">Nucleotidyltransferase</keyword>
<dbReference type="SMART" id="SM00343">
    <property type="entry name" value="ZnF_C2HC"/>
    <property type="match status" value="1"/>
</dbReference>
<dbReference type="GO" id="GO:0015074">
    <property type="term" value="P:DNA integration"/>
    <property type="evidence" value="ECO:0007669"/>
    <property type="project" value="InterPro"/>
</dbReference>
<dbReference type="GO" id="GO:0004523">
    <property type="term" value="F:RNA-DNA hybrid ribonuclease activity"/>
    <property type="evidence" value="ECO:0007669"/>
    <property type="project" value="UniProtKB-EC"/>
</dbReference>
<dbReference type="CDD" id="cd01647">
    <property type="entry name" value="RT_LTR"/>
    <property type="match status" value="1"/>
</dbReference>
<dbReference type="InterPro" id="IPR054465">
    <property type="entry name" value="Integrase_p58-like_C"/>
</dbReference>
<dbReference type="PROSITE" id="PS50994">
    <property type="entry name" value="INTEGRASE"/>
    <property type="match status" value="1"/>
</dbReference>
<evidence type="ECO:0000259" key="13">
    <source>
        <dbReference type="PROSITE" id="PS50158"/>
    </source>
</evidence>
<dbReference type="EC" id="2.7.7.49" evidence="3"/>
<dbReference type="Proteomes" id="UP000261360">
    <property type="component" value="Unplaced"/>
</dbReference>
<dbReference type="GO" id="GO:0003964">
    <property type="term" value="F:RNA-directed DNA polymerase activity"/>
    <property type="evidence" value="ECO:0007669"/>
    <property type="project" value="UniProtKB-KW"/>
</dbReference>
<dbReference type="CDD" id="cd00303">
    <property type="entry name" value="retropepsin_like"/>
    <property type="match status" value="1"/>
</dbReference>
<dbReference type="Pfam" id="PF00665">
    <property type="entry name" value="rve"/>
    <property type="match status" value="1"/>
</dbReference>
<keyword evidence="6" id="KW-0540">Nuclease</keyword>
<dbReference type="InterPro" id="IPR041373">
    <property type="entry name" value="RT_RNaseH"/>
</dbReference>
<comment type="similarity">
    <text evidence="1">Belongs to the beta type-B retroviral polymerase family. HERV class-II K(HML-2) pol subfamily.</text>
</comment>
<dbReference type="Pfam" id="PF22938">
    <property type="entry name" value="Integrase_p58_C"/>
    <property type="match status" value="1"/>
</dbReference>
<feature type="region of interest" description="Disordered" evidence="12">
    <location>
        <begin position="467"/>
        <end position="506"/>
    </location>
</feature>
<evidence type="ECO:0000256" key="5">
    <source>
        <dbReference type="ARBA" id="ARBA00022695"/>
    </source>
</evidence>
<evidence type="ECO:0000259" key="15">
    <source>
        <dbReference type="PROSITE" id="PS50878"/>
    </source>
</evidence>
<dbReference type="InterPro" id="IPR001584">
    <property type="entry name" value="Integrase_cat-core"/>
</dbReference>
<keyword evidence="18" id="KW-1185">Reference proteome</keyword>
<dbReference type="CDD" id="cd09274">
    <property type="entry name" value="RNase_HI_RT_Ty3"/>
    <property type="match status" value="1"/>
</dbReference>
<evidence type="ECO:0000256" key="10">
    <source>
        <dbReference type="ARBA" id="ARBA00039658"/>
    </source>
</evidence>
<organism evidence="17 18">
    <name type="scientific">Seriola lalandi dorsalis</name>
    <dbReference type="NCBI Taxonomy" id="1841481"/>
    <lineage>
        <taxon>Eukaryota</taxon>
        <taxon>Metazoa</taxon>
        <taxon>Chordata</taxon>
        <taxon>Craniata</taxon>
        <taxon>Vertebrata</taxon>
        <taxon>Euteleostomi</taxon>
        <taxon>Actinopterygii</taxon>
        <taxon>Neopterygii</taxon>
        <taxon>Teleostei</taxon>
        <taxon>Neoteleostei</taxon>
        <taxon>Acanthomorphata</taxon>
        <taxon>Carangaria</taxon>
        <taxon>Carangiformes</taxon>
        <taxon>Carangidae</taxon>
        <taxon>Seriola</taxon>
    </lineage>
</organism>
<feature type="region of interest" description="Disordered" evidence="12">
    <location>
        <begin position="1844"/>
        <end position="1892"/>
    </location>
</feature>
<reference evidence="17" key="2">
    <citation type="submission" date="2025-09" db="UniProtKB">
        <authorList>
            <consortium name="Ensembl"/>
        </authorList>
    </citation>
    <scope>IDENTIFICATION</scope>
</reference>
<dbReference type="Gene3D" id="1.10.340.70">
    <property type="match status" value="1"/>
</dbReference>
<keyword evidence="11" id="KW-0479">Metal-binding</keyword>
<evidence type="ECO:0000256" key="4">
    <source>
        <dbReference type="ARBA" id="ARBA00022679"/>
    </source>
</evidence>
<keyword evidence="7" id="KW-0255">Endonuclease</keyword>
<dbReference type="InterPro" id="IPR050951">
    <property type="entry name" value="Retrovirus_Pol_polyprotein"/>
</dbReference>
<feature type="domain" description="Peptidase A2" evidence="14">
    <location>
        <begin position="571"/>
        <end position="612"/>
    </location>
</feature>
<evidence type="ECO:0000256" key="11">
    <source>
        <dbReference type="PROSITE-ProRule" id="PRU00047"/>
    </source>
</evidence>
<dbReference type="PANTHER" id="PTHR37984:SF5">
    <property type="entry name" value="PROTEIN NYNRIN-LIKE"/>
    <property type="match status" value="1"/>
</dbReference>
<evidence type="ECO:0000313" key="18">
    <source>
        <dbReference type="Proteomes" id="UP000261360"/>
    </source>
</evidence>
<reference evidence="17" key="1">
    <citation type="submission" date="2025-08" db="UniProtKB">
        <authorList>
            <consortium name="Ensembl"/>
        </authorList>
    </citation>
    <scope>IDENTIFICATION</scope>
</reference>
<accession>A0A3B4WDD1</accession>
<evidence type="ECO:0000256" key="8">
    <source>
        <dbReference type="ARBA" id="ARBA00022801"/>
    </source>
</evidence>
<dbReference type="SUPFAM" id="SSF50630">
    <property type="entry name" value="Acid proteases"/>
    <property type="match status" value="1"/>
</dbReference>
<dbReference type="InterPro" id="IPR001878">
    <property type="entry name" value="Znf_CCHC"/>
</dbReference>
<dbReference type="InterPro" id="IPR041588">
    <property type="entry name" value="Integrase_H2C2"/>
</dbReference>
<dbReference type="GO" id="GO:0003676">
    <property type="term" value="F:nucleic acid binding"/>
    <property type="evidence" value="ECO:0007669"/>
    <property type="project" value="InterPro"/>
</dbReference>
<dbReference type="InterPro" id="IPR036875">
    <property type="entry name" value="Znf_CCHC_sf"/>
</dbReference>
<feature type="domain" description="Integrase catalytic" evidence="16">
    <location>
        <begin position="1505"/>
        <end position="1664"/>
    </location>
</feature>
<dbReference type="Gene3D" id="3.10.10.10">
    <property type="entry name" value="HIV Type 1 Reverse Transcriptase, subunit A, domain 1"/>
    <property type="match status" value="1"/>
</dbReference>
<dbReference type="SUPFAM" id="SSF56672">
    <property type="entry name" value="DNA/RNA polymerases"/>
    <property type="match status" value="1"/>
</dbReference>
<dbReference type="InterPro" id="IPR043502">
    <property type="entry name" value="DNA/RNA_pol_sf"/>
</dbReference>
<dbReference type="PANTHER" id="PTHR37984">
    <property type="entry name" value="PROTEIN CBG26694"/>
    <property type="match status" value="1"/>
</dbReference>
<evidence type="ECO:0000259" key="16">
    <source>
        <dbReference type="PROSITE" id="PS50994"/>
    </source>
</evidence>
<dbReference type="InterPro" id="IPR012337">
    <property type="entry name" value="RNaseH-like_sf"/>
</dbReference>
<feature type="region of interest" description="Disordered" evidence="12">
    <location>
        <begin position="1807"/>
        <end position="1829"/>
    </location>
</feature>
<name>A0A3B4WDD1_SERLL</name>
<evidence type="ECO:0000256" key="3">
    <source>
        <dbReference type="ARBA" id="ARBA00012493"/>
    </source>
</evidence>
<dbReference type="Gene3D" id="3.30.420.10">
    <property type="entry name" value="Ribonuclease H-like superfamily/Ribonuclease H"/>
    <property type="match status" value="1"/>
</dbReference>
<dbReference type="PROSITE" id="PS50878">
    <property type="entry name" value="RT_POL"/>
    <property type="match status" value="1"/>
</dbReference>
<dbReference type="InterPro" id="IPR001995">
    <property type="entry name" value="Peptidase_A2_cat"/>
</dbReference>
<dbReference type="Pfam" id="PF17917">
    <property type="entry name" value="RT_RNaseH"/>
    <property type="match status" value="1"/>
</dbReference>
<dbReference type="GO" id="GO:0004190">
    <property type="term" value="F:aspartic-type endopeptidase activity"/>
    <property type="evidence" value="ECO:0007669"/>
    <property type="project" value="InterPro"/>
</dbReference>
<dbReference type="Gene3D" id="2.40.70.10">
    <property type="entry name" value="Acid Proteases"/>
    <property type="match status" value="1"/>
</dbReference>
<dbReference type="GeneTree" id="ENSGT01100000263500"/>
<dbReference type="FunFam" id="3.30.70.270:FF:000045">
    <property type="entry name" value="Transposon Tf2-7 polyprotein"/>
    <property type="match status" value="1"/>
</dbReference>
<dbReference type="STRING" id="1841481.ENSSLDP00000002321"/>
<dbReference type="EC" id="3.1.26.4" evidence="2"/>
<evidence type="ECO:0000256" key="12">
    <source>
        <dbReference type="SAM" id="MobiDB-lite"/>
    </source>
</evidence>
<dbReference type="FunFam" id="1.10.340.70:FF:000001">
    <property type="entry name" value="Retrovirus-related Pol polyprotein from transposon gypsy-like Protein"/>
    <property type="match status" value="1"/>
</dbReference>
<evidence type="ECO:0000256" key="9">
    <source>
        <dbReference type="ARBA" id="ARBA00022918"/>
    </source>
</evidence>
<feature type="domain" description="CCHC-type" evidence="13">
    <location>
        <begin position="512"/>
        <end position="527"/>
    </location>
</feature>
<dbReference type="Ensembl" id="ENSSLDT00000002421.1">
    <property type="protein sequence ID" value="ENSSLDP00000002321.1"/>
    <property type="gene ID" value="ENSSLDG00000001893.1"/>
</dbReference>
<keyword evidence="11" id="KW-0863">Zinc-finger</keyword>
<dbReference type="Gene3D" id="3.10.20.370">
    <property type="match status" value="1"/>
</dbReference>
<dbReference type="SUPFAM" id="SSF53098">
    <property type="entry name" value="Ribonuclease H-like"/>
    <property type="match status" value="1"/>
</dbReference>
<evidence type="ECO:0000256" key="7">
    <source>
        <dbReference type="ARBA" id="ARBA00022759"/>
    </source>
</evidence>
<evidence type="ECO:0000256" key="1">
    <source>
        <dbReference type="ARBA" id="ARBA00010879"/>
    </source>
</evidence>
<dbReference type="InterPro" id="IPR036397">
    <property type="entry name" value="RNaseH_sf"/>
</dbReference>
<keyword evidence="11" id="KW-0862">Zinc</keyword>
<dbReference type="PROSITE" id="PS50175">
    <property type="entry name" value="ASP_PROT_RETROV"/>
    <property type="match status" value="1"/>
</dbReference>
<dbReference type="Gene3D" id="3.30.70.270">
    <property type="match status" value="2"/>
</dbReference>
<feature type="domain" description="Reverse transcriptase" evidence="15">
    <location>
        <begin position="884"/>
        <end position="1063"/>
    </location>
</feature>